<protein>
    <submittedName>
        <fullName evidence="5">Unannotated protein</fullName>
    </submittedName>
</protein>
<dbReference type="PANTHER" id="PTHR43320">
    <property type="entry name" value="SUGAR KINASE"/>
    <property type="match status" value="1"/>
</dbReference>
<evidence type="ECO:0000313" key="5">
    <source>
        <dbReference type="EMBL" id="CAB4335465.1"/>
    </source>
</evidence>
<dbReference type="PANTHER" id="PTHR43320:SF3">
    <property type="entry name" value="CARBOHYDRATE KINASE PFKB DOMAIN-CONTAINING PROTEIN"/>
    <property type="match status" value="1"/>
</dbReference>
<dbReference type="GO" id="GO:0016301">
    <property type="term" value="F:kinase activity"/>
    <property type="evidence" value="ECO:0007669"/>
    <property type="project" value="UniProtKB-KW"/>
</dbReference>
<evidence type="ECO:0000259" key="4">
    <source>
        <dbReference type="Pfam" id="PF00294"/>
    </source>
</evidence>
<dbReference type="InterPro" id="IPR002173">
    <property type="entry name" value="Carboh/pur_kinase_PfkB_CS"/>
</dbReference>
<dbReference type="InterPro" id="IPR029056">
    <property type="entry name" value="Ribokinase-like"/>
</dbReference>
<dbReference type="SUPFAM" id="SSF53613">
    <property type="entry name" value="Ribokinase-like"/>
    <property type="match status" value="1"/>
</dbReference>
<keyword evidence="3" id="KW-0418">Kinase</keyword>
<evidence type="ECO:0000256" key="1">
    <source>
        <dbReference type="ARBA" id="ARBA00010688"/>
    </source>
</evidence>
<organism evidence="5">
    <name type="scientific">freshwater metagenome</name>
    <dbReference type="NCBI Taxonomy" id="449393"/>
    <lineage>
        <taxon>unclassified sequences</taxon>
        <taxon>metagenomes</taxon>
        <taxon>ecological metagenomes</taxon>
    </lineage>
</organism>
<reference evidence="5" key="1">
    <citation type="submission" date="2020-05" db="EMBL/GenBank/DDBJ databases">
        <authorList>
            <person name="Chiriac C."/>
            <person name="Salcher M."/>
            <person name="Ghai R."/>
            <person name="Kavagutti S V."/>
        </authorList>
    </citation>
    <scope>NUCLEOTIDE SEQUENCE</scope>
</reference>
<keyword evidence="2" id="KW-0808">Transferase</keyword>
<dbReference type="Pfam" id="PF00294">
    <property type="entry name" value="PfkB"/>
    <property type="match status" value="1"/>
</dbReference>
<comment type="similarity">
    <text evidence="1">Belongs to the carbohydrate kinase PfkB family.</text>
</comment>
<dbReference type="InterPro" id="IPR052700">
    <property type="entry name" value="Carb_kinase_PfkB-like"/>
</dbReference>
<name>A0A6J5YY84_9ZZZZ</name>
<dbReference type="EMBL" id="CAESAB010000014">
    <property type="protein sequence ID" value="CAB4335465.1"/>
    <property type="molecule type" value="Genomic_DNA"/>
</dbReference>
<evidence type="ECO:0000256" key="2">
    <source>
        <dbReference type="ARBA" id="ARBA00022679"/>
    </source>
</evidence>
<proteinExistence type="inferred from homology"/>
<accession>A0A6J5YY84</accession>
<feature type="domain" description="Carbohydrate kinase PfkB" evidence="4">
    <location>
        <begin position="3"/>
        <end position="294"/>
    </location>
</feature>
<dbReference type="InterPro" id="IPR011611">
    <property type="entry name" value="PfkB_dom"/>
</dbReference>
<sequence>MTTKVLCIGDVMLDVVTKIAVLPSEINYGSDTASEISTHGGGAAANVASWLTRTNAQATIVGHVGDDAAGAALISEFDALGVHHENLMVSGARSGVVVVLVDPTGERTMFPDNGANSGLHIGDLPDISGFDAVYISGYSPLDPQSLAGIKEMITKIRTASIPIYFDPASVGAMKEVDINEVKSWLPSMSVLLLNEEEAIYLTGESDLERALDALLVSCETVVIKRGSHGSIGKSRGSDSVSLAAHDATVIDTTGAGDSFAAGFISHFSSHGDLTRSLMAGAEIAAQCVAIIGARPRVGTKI</sequence>
<dbReference type="Gene3D" id="3.40.1190.20">
    <property type="match status" value="1"/>
</dbReference>
<gene>
    <name evidence="5" type="ORF">UFOPK3820_00537</name>
</gene>
<dbReference type="PROSITE" id="PS00584">
    <property type="entry name" value="PFKB_KINASES_2"/>
    <property type="match status" value="1"/>
</dbReference>
<dbReference type="AlphaFoldDB" id="A0A6J5YY84"/>
<evidence type="ECO:0000256" key="3">
    <source>
        <dbReference type="ARBA" id="ARBA00022777"/>
    </source>
</evidence>